<keyword evidence="1" id="KW-0472">Membrane</keyword>
<protein>
    <submittedName>
        <fullName evidence="2">Type II secretion system protein</fullName>
    </submittedName>
</protein>
<keyword evidence="1" id="KW-0812">Transmembrane</keyword>
<evidence type="ECO:0000313" key="2">
    <source>
        <dbReference type="EMBL" id="WNC68129.1"/>
    </source>
</evidence>
<gene>
    <name evidence="2" type="ORF">RI845_16585</name>
</gene>
<proteinExistence type="predicted"/>
<dbReference type="NCBIfam" id="TIGR02532">
    <property type="entry name" value="IV_pilin_GFxxxE"/>
    <property type="match status" value="1"/>
</dbReference>
<dbReference type="Proteomes" id="UP001248581">
    <property type="component" value="Chromosome"/>
</dbReference>
<accession>A0ABY9TH33</accession>
<evidence type="ECO:0000313" key="3">
    <source>
        <dbReference type="Proteomes" id="UP001248581"/>
    </source>
</evidence>
<evidence type="ECO:0000256" key="1">
    <source>
        <dbReference type="SAM" id="Phobius"/>
    </source>
</evidence>
<dbReference type="RefSeq" id="WP_348387287.1">
    <property type="nucleotide sequence ID" value="NZ_CP134146.1"/>
</dbReference>
<organism evidence="2 3">
    <name type="scientific">Thalassotalea nanhaiensis</name>
    <dbReference type="NCBI Taxonomy" id="3065648"/>
    <lineage>
        <taxon>Bacteria</taxon>
        <taxon>Pseudomonadati</taxon>
        <taxon>Pseudomonadota</taxon>
        <taxon>Gammaproteobacteria</taxon>
        <taxon>Alteromonadales</taxon>
        <taxon>Colwelliaceae</taxon>
        <taxon>Thalassotalea</taxon>
    </lineage>
</organism>
<sequence length="275" mass="30246">MMTSVTNKQCKGFTLIELVLVIAILGIISVGFIGVINIGSNVYNNVSNRDELISDARFAVERLNRELRDALPNSIRILANGTSQCLEFVPIKSNNVYLSLATITDPVSDAIEVVKASTPYTFINSDRVVVYPIEANDVYNLSVSKSSLISNVDTTTDTNESSCEPNCDFSWDITLANPMTFAADSPNNRLFIVAEPVSYCVINSRLLRKDDQGFLNNQSIYTDGVLMAEHIDVCNGSCLPFSYNSTKAIAQIDLSFTRNNETIFFSNGVHITNVP</sequence>
<keyword evidence="3" id="KW-1185">Reference proteome</keyword>
<reference evidence="3" key="1">
    <citation type="submission" date="2023-09" db="EMBL/GenBank/DDBJ databases">
        <authorList>
            <person name="Li S."/>
            <person name="Li X."/>
            <person name="Zhang C."/>
            <person name="Zhao Z."/>
        </authorList>
    </citation>
    <scope>NUCLEOTIDE SEQUENCE [LARGE SCALE GENOMIC DNA]</scope>
    <source>
        <strain evidence="3">SQ345</strain>
    </source>
</reference>
<keyword evidence="1" id="KW-1133">Transmembrane helix</keyword>
<dbReference type="EMBL" id="CP134146">
    <property type="protein sequence ID" value="WNC68129.1"/>
    <property type="molecule type" value="Genomic_DNA"/>
</dbReference>
<dbReference type="PROSITE" id="PS00409">
    <property type="entry name" value="PROKAR_NTER_METHYL"/>
    <property type="match status" value="1"/>
</dbReference>
<feature type="transmembrane region" description="Helical" evidence="1">
    <location>
        <begin position="12"/>
        <end position="36"/>
    </location>
</feature>
<name>A0ABY9TH33_9GAMM</name>
<dbReference type="Pfam" id="PF07963">
    <property type="entry name" value="N_methyl"/>
    <property type="match status" value="1"/>
</dbReference>
<dbReference type="InterPro" id="IPR012902">
    <property type="entry name" value="N_methyl_site"/>
</dbReference>